<dbReference type="InterPro" id="IPR017439">
    <property type="entry name" value="Amidohydrolase"/>
</dbReference>
<evidence type="ECO:0000313" key="5">
    <source>
        <dbReference type="EMBL" id="RTY39971.1"/>
    </source>
</evidence>
<dbReference type="GO" id="GO:0046872">
    <property type="term" value="F:metal ion binding"/>
    <property type="evidence" value="ECO:0007669"/>
    <property type="project" value="UniProtKB-KW"/>
</dbReference>
<dbReference type="GO" id="GO:0019877">
    <property type="term" value="P:diaminopimelate biosynthetic process"/>
    <property type="evidence" value="ECO:0007669"/>
    <property type="project" value="UniProtKB-ARBA"/>
</dbReference>
<dbReference type="NCBIfam" id="TIGR01891">
    <property type="entry name" value="amidohydrolases"/>
    <property type="match status" value="1"/>
</dbReference>
<dbReference type="AlphaFoldDB" id="A0A432AX83"/>
<reference evidence="5 6" key="1">
    <citation type="submission" date="2018-12" db="EMBL/GenBank/DDBJ databases">
        <authorList>
            <person name="Lunina O.N."/>
            <person name="Grouzdev D.S."/>
            <person name="Gorlenko V.M."/>
            <person name="Savvichev A.S."/>
        </authorList>
    </citation>
    <scope>NUCLEOTIDE SEQUENCE [LARGE SCALE GENOMIC DNA]</scope>
    <source>
        <strain evidence="5 6">BrKhr-17</strain>
    </source>
</reference>
<feature type="domain" description="Peptidase M20 dimerisation" evidence="3">
    <location>
        <begin position="203"/>
        <end position="295"/>
    </location>
</feature>
<dbReference type="Proteomes" id="UP000279908">
    <property type="component" value="Unassembled WGS sequence"/>
</dbReference>
<dbReference type="RefSeq" id="WP_126383337.1">
    <property type="nucleotide sequence ID" value="NZ_RXYK01000001.1"/>
</dbReference>
<reference evidence="4 7" key="2">
    <citation type="submission" date="2019-11" db="EMBL/GenBank/DDBJ databases">
        <title>Green- and brown-colored morphotypes of Chlorobia in the stratified aquatic ecosystems of Kandalaksha Gulf (White Sea): A model for study of the accessory genome evolution.</title>
        <authorList>
            <person name="Grouzdev D.S."/>
        </authorList>
    </citation>
    <scope>NUCLEOTIDE SEQUENCE [LARGE SCALE GENOMIC DNA]</scope>
    <source>
        <strain evidence="4 7">ZM</strain>
    </source>
</reference>
<keyword evidence="2" id="KW-0464">Manganese</keyword>
<keyword evidence="1 5" id="KW-0378">Hydrolase</keyword>
<sequence length="409" mass="43711">MNSAPASALAARIEEYASRLSPELSEVRRDIHMHPELSYEEVRTTRVVVEYLQKLGIECEPPFLETGVVALLKGANYKEGSPIIALRADIDALPLNEENSHGFCSLEPGKMHACGHDMHTAMLLGAAVILASIKDELQGGVLLIFQPAEEKAPGGARPLIEAGIFKKFSPVAILGQHCFPSVPSGKVALCKGSFMAATDELYFTVSGQGGHASAPHKAADPVLAAAHIITAVQHLVSRVVPPHEPAVVSIASIHGGSAPNIIPSTVTMSGTMRTMNEELRALLHKKLQATVTHVAEGMGVTAELEIRHGYPALVNDAEITRQAAIACAEYLGRENVLDSEPLMTAEDFAYYLQEIPGTFWQIGTGTAEQERGNTLHSPTFNPDEKALVTGAGLFAYSACRFLENAAGRP</sequence>
<dbReference type="InterPro" id="IPR002933">
    <property type="entry name" value="Peptidase_M20"/>
</dbReference>
<dbReference type="EMBL" id="WUBZ01000014">
    <property type="protein sequence ID" value="MWV54501.1"/>
    <property type="molecule type" value="Genomic_DNA"/>
</dbReference>
<dbReference type="GO" id="GO:0050118">
    <property type="term" value="F:N-acetyldiaminopimelate deacetylase activity"/>
    <property type="evidence" value="ECO:0007669"/>
    <property type="project" value="UniProtKB-ARBA"/>
</dbReference>
<dbReference type="SUPFAM" id="SSF53187">
    <property type="entry name" value="Zn-dependent exopeptidases"/>
    <property type="match status" value="1"/>
</dbReference>
<gene>
    <name evidence="5" type="ORF">EKD02_00820</name>
    <name evidence="4" type="ORF">GJ685_05410</name>
</gene>
<dbReference type="PANTHER" id="PTHR11014">
    <property type="entry name" value="PEPTIDASE M20 FAMILY MEMBER"/>
    <property type="match status" value="1"/>
</dbReference>
<feature type="binding site" evidence="2">
    <location>
        <position position="376"/>
    </location>
    <ligand>
        <name>Mn(2+)</name>
        <dbReference type="ChEBI" id="CHEBI:29035"/>
        <label>2</label>
    </ligand>
</feature>
<organism evidence="5 6">
    <name type="scientific">Chlorobium phaeovibrioides</name>
    <dbReference type="NCBI Taxonomy" id="1094"/>
    <lineage>
        <taxon>Bacteria</taxon>
        <taxon>Pseudomonadati</taxon>
        <taxon>Chlorobiota</taxon>
        <taxon>Chlorobiia</taxon>
        <taxon>Chlorobiales</taxon>
        <taxon>Chlorobiaceae</taxon>
        <taxon>Chlorobium/Pelodictyon group</taxon>
        <taxon>Chlorobium</taxon>
    </lineage>
</organism>
<proteinExistence type="predicted"/>
<feature type="binding site" evidence="2">
    <location>
        <position position="177"/>
    </location>
    <ligand>
        <name>Mn(2+)</name>
        <dbReference type="ChEBI" id="CHEBI:29035"/>
        <label>2</label>
    </ligand>
</feature>
<feature type="binding site" evidence="2">
    <location>
        <position position="114"/>
    </location>
    <ligand>
        <name>Mn(2+)</name>
        <dbReference type="ChEBI" id="CHEBI:29035"/>
        <label>2</label>
    </ligand>
</feature>
<dbReference type="InterPro" id="IPR011650">
    <property type="entry name" value="Peptidase_M20_dimer"/>
</dbReference>
<feature type="binding site" evidence="2">
    <location>
        <position position="116"/>
    </location>
    <ligand>
        <name>Mn(2+)</name>
        <dbReference type="ChEBI" id="CHEBI:29035"/>
        <label>2</label>
    </ligand>
</feature>
<dbReference type="InterPro" id="IPR036264">
    <property type="entry name" value="Bact_exopeptidase_dim_dom"/>
</dbReference>
<evidence type="ECO:0000259" key="3">
    <source>
        <dbReference type="Pfam" id="PF07687"/>
    </source>
</evidence>
<dbReference type="FunFam" id="3.30.70.360:FF:000001">
    <property type="entry name" value="N-acetyldiaminopimelate deacetylase"/>
    <property type="match status" value="1"/>
</dbReference>
<name>A0A432AX83_CHLPH</name>
<dbReference type="Gene3D" id="3.40.630.10">
    <property type="entry name" value="Zn peptidases"/>
    <property type="match status" value="1"/>
</dbReference>
<dbReference type="Pfam" id="PF01546">
    <property type="entry name" value="Peptidase_M20"/>
    <property type="match status" value="1"/>
</dbReference>
<keyword evidence="7" id="KW-1185">Reference proteome</keyword>
<dbReference type="SUPFAM" id="SSF55031">
    <property type="entry name" value="Bacterial exopeptidase dimerisation domain"/>
    <property type="match status" value="1"/>
</dbReference>
<dbReference type="Gene3D" id="3.30.70.360">
    <property type="match status" value="1"/>
</dbReference>
<dbReference type="EMBL" id="RXYK01000001">
    <property type="protein sequence ID" value="RTY39971.1"/>
    <property type="molecule type" value="Genomic_DNA"/>
</dbReference>
<protein>
    <submittedName>
        <fullName evidence="5">Amidohydrolase</fullName>
    </submittedName>
</protein>
<evidence type="ECO:0000313" key="6">
    <source>
        <dbReference type="Proteomes" id="UP000279908"/>
    </source>
</evidence>
<feature type="binding site" evidence="2">
    <location>
        <position position="150"/>
    </location>
    <ligand>
        <name>Mn(2+)</name>
        <dbReference type="ChEBI" id="CHEBI:29035"/>
        <label>2</label>
    </ligand>
</feature>
<keyword evidence="2" id="KW-0479">Metal-binding</keyword>
<dbReference type="PIRSF" id="PIRSF005962">
    <property type="entry name" value="Pept_M20D_amidohydro"/>
    <property type="match status" value="1"/>
</dbReference>
<dbReference type="Pfam" id="PF07687">
    <property type="entry name" value="M20_dimer"/>
    <property type="match status" value="1"/>
</dbReference>
<comment type="cofactor">
    <cofactor evidence="2">
        <name>Mn(2+)</name>
        <dbReference type="ChEBI" id="CHEBI:29035"/>
    </cofactor>
    <text evidence="2">The Mn(2+) ion enhances activity.</text>
</comment>
<accession>A0A432AX83</accession>
<dbReference type="PANTHER" id="PTHR11014:SF63">
    <property type="entry name" value="METALLOPEPTIDASE, PUTATIVE (AFU_ORTHOLOGUE AFUA_6G09600)-RELATED"/>
    <property type="match status" value="1"/>
</dbReference>
<evidence type="ECO:0000256" key="1">
    <source>
        <dbReference type="ARBA" id="ARBA00022801"/>
    </source>
</evidence>
<comment type="caution">
    <text evidence="5">The sequence shown here is derived from an EMBL/GenBank/DDBJ whole genome shotgun (WGS) entry which is preliminary data.</text>
</comment>
<evidence type="ECO:0000256" key="2">
    <source>
        <dbReference type="PIRSR" id="PIRSR005962-1"/>
    </source>
</evidence>
<dbReference type="CDD" id="cd03886">
    <property type="entry name" value="M20_Acy1"/>
    <property type="match status" value="1"/>
</dbReference>
<evidence type="ECO:0000313" key="4">
    <source>
        <dbReference type="EMBL" id="MWV54501.1"/>
    </source>
</evidence>
<dbReference type="Proteomes" id="UP000489351">
    <property type="component" value="Unassembled WGS sequence"/>
</dbReference>
<evidence type="ECO:0000313" key="7">
    <source>
        <dbReference type="Proteomes" id="UP000489351"/>
    </source>
</evidence>